<sequence length="368" mass="42446">MATFYQRPPPKVPPQKLVERWEQGATDPASLTFDERQHLLNQHPYGRCDDFCKAQTGLTIEELVQKAARTDDLSSLKRISLDVIRWPINIQDTYTAMKEAVMTDDEKKAQANADRSYDRRMDLDRVARDRISVHDLNNIKISNKVPWVTCVCNQIQQHWGFVCIRTSFHDESAWHRFQHQFEEAIDLGLTFVRNPKDKFWTPDSLKQRWKIQWVEDPVNENAALEDICGYFRILRDEGKIEPGLGQDTFLYIDSAAIQSSLDHCPLPERGYVLAADASHDATKLPTYLHGFKGSVRAALTGAFTTFYARLIPRGSPKDNPAAEHNLRQSWEVIYKRAKFDGSQNAYPPVSIMNRAWYDPIYDSIIQNE</sequence>
<evidence type="ECO:0000313" key="1">
    <source>
        <dbReference type="EMBL" id="KAE8367501.1"/>
    </source>
</evidence>
<accession>A0A5N7AC85</accession>
<dbReference type="Proteomes" id="UP000326268">
    <property type="component" value="Unassembled WGS sequence"/>
</dbReference>
<dbReference type="GeneID" id="43656502"/>
<dbReference type="OrthoDB" id="4424523at2759"/>
<dbReference type="EMBL" id="ML737597">
    <property type="protein sequence ID" value="KAE8367501.1"/>
    <property type="molecule type" value="Genomic_DNA"/>
</dbReference>
<proteinExistence type="predicted"/>
<evidence type="ECO:0000313" key="2">
    <source>
        <dbReference type="Proteomes" id="UP000326268"/>
    </source>
</evidence>
<gene>
    <name evidence="1" type="ORF">BDV27DRAFT_154934</name>
</gene>
<dbReference type="AlphaFoldDB" id="A0A5N7AC85"/>
<dbReference type="RefSeq" id="XP_031930582.1">
    <property type="nucleotide sequence ID" value="XM_032072056.1"/>
</dbReference>
<name>A0A5N7AC85_9EURO</name>
<reference evidence="1 2" key="1">
    <citation type="submission" date="2019-04" db="EMBL/GenBank/DDBJ databases">
        <title>Friends and foes A comparative genomics studyof 23 Aspergillus species from section Flavi.</title>
        <authorList>
            <consortium name="DOE Joint Genome Institute"/>
            <person name="Kjaerbolling I."/>
            <person name="Vesth T."/>
            <person name="Frisvad J.C."/>
            <person name="Nybo J.L."/>
            <person name="Theobald S."/>
            <person name="Kildgaard S."/>
            <person name="Isbrandt T."/>
            <person name="Kuo A."/>
            <person name="Sato A."/>
            <person name="Lyhne E.K."/>
            <person name="Kogle M.E."/>
            <person name="Wiebenga A."/>
            <person name="Kun R.S."/>
            <person name="Lubbers R.J."/>
            <person name="Makela M.R."/>
            <person name="Barry K."/>
            <person name="Chovatia M."/>
            <person name="Clum A."/>
            <person name="Daum C."/>
            <person name="Haridas S."/>
            <person name="He G."/>
            <person name="LaButti K."/>
            <person name="Lipzen A."/>
            <person name="Mondo S."/>
            <person name="Riley R."/>
            <person name="Salamov A."/>
            <person name="Simmons B.A."/>
            <person name="Magnuson J.K."/>
            <person name="Henrissat B."/>
            <person name="Mortensen U.H."/>
            <person name="Larsen T.O."/>
            <person name="Devries R.P."/>
            <person name="Grigoriev I.V."/>
            <person name="Machida M."/>
            <person name="Baker S.E."/>
            <person name="Andersen M.R."/>
        </authorList>
    </citation>
    <scope>NUCLEOTIDE SEQUENCE [LARGE SCALE GENOMIC DNA]</scope>
    <source>
        <strain evidence="1 2">CBS 763.97</strain>
    </source>
</reference>
<organism evidence="1 2">
    <name type="scientific">Aspergillus caelatus</name>
    <dbReference type="NCBI Taxonomy" id="61420"/>
    <lineage>
        <taxon>Eukaryota</taxon>
        <taxon>Fungi</taxon>
        <taxon>Dikarya</taxon>
        <taxon>Ascomycota</taxon>
        <taxon>Pezizomycotina</taxon>
        <taxon>Eurotiomycetes</taxon>
        <taxon>Eurotiomycetidae</taxon>
        <taxon>Eurotiales</taxon>
        <taxon>Aspergillaceae</taxon>
        <taxon>Aspergillus</taxon>
        <taxon>Aspergillus subgen. Circumdati</taxon>
    </lineage>
</organism>
<protein>
    <submittedName>
        <fullName evidence="1">Uncharacterized protein</fullName>
    </submittedName>
</protein>
<keyword evidence="2" id="KW-1185">Reference proteome</keyword>